<dbReference type="Pfam" id="PF07875">
    <property type="entry name" value="Coat_F"/>
    <property type="match status" value="1"/>
</dbReference>
<reference evidence="2 3" key="1">
    <citation type="journal article" date="2009" name="Int. J. Syst. Evol. Microbiol.">
        <title>Paenibacillus contaminans sp. nov., isolated from a contaminated laboratory plate.</title>
        <authorList>
            <person name="Chou J.H."/>
            <person name="Lee J.H."/>
            <person name="Lin M.C."/>
            <person name="Chang P.S."/>
            <person name="Arun A.B."/>
            <person name="Young C.C."/>
            <person name="Chen W.M."/>
        </authorList>
    </citation>
    <scope>NUCLEOTIDE SEQUENCE [LARGE SCALE GENOMIC DNA]</scope>
    <source>
        <strain evidence="2 3">CKOBP-6</strain>
    </source>
</reference>
<dbReference type="OrthoDB" id="1647790at2"/>
<protein>
    <submittedName>
        <fullName evidence="2">Spore coat protein</fullName>
    </submittedName>
</protein>
<comment type="caution">
    <text evidence="2">The sequence shown here is derived from an EMBL/GenBank/DDBJ whole genome shotgun (WGS) entry which is preliminary data.</text>
</comment>
<keyword evidence="2" id="KW-0946">Virion</keyword>
<dbReference type="AlphaFoldDB" id="A0A329MJQ6"/>
<dbReference type="InterPro" id="IPR012851">
    <property type="entry name" value="Spore_coat_CotF-like"/>
</dbReference>
<evidence type="ECO:0000313" key="3">
    <source>
        <dbReference type="Proteomes" id="UP000250369"/>
    </source>
</evidence>
<accession>A0A329MJQ6</accession>
<evidence type="ECO:0000313" key="2">
    <source>
        <dbReference type="EMBL" id="RAV19900.1"/>
    </source>
</evidence>
<dbReference type="EMBL" id="QMFB01000010">
    <property type="protein sequence ID" value="RAV19900.1"/>
    <property type="molecule type" value="Genomic_DNA"/>
</dbReference>
<gene>
    <name evidence="2" type="ORF">DQG23_18415</name>
</gene>
<keyword evidence="2" id="KW-0167">Capsid protein</keyword>
<evidence type="ECO:0000256" key="1">
    <source>
        <dbReference type="SAM" id="MobiDB-lite"/>
    </source>
</evidence>
<dbReference type="RefSeq" id="WP_113032330.1">
    <property type="nucleotide sequence ID" value="NZ_QMFB01000010.1"/>
</dbReference>
<name>A0A329MJQ6_9BACL</name>
<dbReference type="InterPro" id="IPR012347">
    <property type="entry name" value="Ferritin-like"/>
</dbReference>
<dbReference type="Proteomes" id="UP000250369">
    <property type="component" value="Unassembled WGS sequence"/>
</dbReference>
<sequence length="109" mass="12707">MAVELAMPKSPNEPQVKGPEMNDRDYINDILTQEKYLTSGYNTGLNEMQNPQLHQTIQQILNDVHQSQTQLFNLMFQNGWYKMKAADAQEITQAHTQFNNYKTQFPSFH</sequence>
<dbReference type="Gene3D" id="1.20.1260.10">
    <property type="match status" value="1"/>
</dbReference>
<keyword evidence="3" id="KW-1185">Reference proteome</keyword>
<organism evidence="2 3">
    <name type="scientific">Paenibacillus contaminans</name>
    <dbReference type="NCBI Taxonomy" id="450362"/>
    <lineage>
        <taxon>Bacteria</taxon>
        <taxon>Bacillati</taxon>
        <taxon>Bacillota</taxon>
        <taxon>Bacilli</taxon>
        <taxon>Bacillales</taxon>
        <taxon>Paenibacillaceae</taxon>
        <taxon>Paenibacillus</taxon>
    </lineage>
</organism>
<feature type="region of interest" description="Disordered" evidence="1">
    <location>
        <begin position="1"/>
        <end position="22"/>
    </location>
</feature>
<proteinExistence type="predicted"/>